<organism evidence="5 6">
    <name type="scientific">Legionella sainthelensi</name>
    <dbReference type="NCBI Taxonomy" id="28087"/>
    <lineage>
        <taxon>Bacteria</taxon>
        <taxon>Pseudomonadati</taxon>
        <taxon>Pseudomonadota</taxon>
        <taxon>Gammaproteobacteria</taxon>
        <taxon>Legionellales</taxon>
        <taxon>Legionellaceae</taxon>
        <taxon>Legionella</taxon>
    </lineage>
</organism>
<dbReference type="SUPFAM" id="SSF55931">
    <property type="entry name" value="Glutamine synthetase/guanido kinase"/>
    <property type="match status" value="1"/>
</dbReference>
<accession>A0A0W0YHA8</accession>
<dbReference type="Pfam" id="PF04107">
    <property type="entry name" value="GCS2"/>
    <property type="match status" value="1"/>
</dbReference>
<keyword evidence="3 4" id="KW-0067">ATP-binding</keyword>
<dbReference type="STRING" id="28087.Lsai_1959"/>
<proteinExistence type="inferred from homology"/>
<dbReference type="EMBL" id="LNYV01000033">
    <property type="protein sequence ID" value="KTD56242.1"/>
    <property type="molecule type" value="Genomic_DNA"/>
</dbReference>
<evidence type="ECO:0000256" key="4">
    <source>
        <dbReference type="HAMAP-Rule" id="MF_01609"/>
    </source>
</evidence>
<dbReference type="PATRIC" id="fig|28087.4.peg.2113"/>
<dbReference type="GO" id="GO:0005524">
    <property type="term" value="F:ATP binding"/>
    <property type="evidence" value="ECO:0007669"/>
    <property type="project" value="UniProtKB-KW"/>
</dbReference>
<evidence type="ECO:0000256" key="1">
    <source>
        <dbReference type="ARBA" id="ARBA00022598"/>
    </source>
</evidence>
<dbReference type="AlphaFoldDB" id="A0A0W0YHA8"/>
<dbReference type="Gene3D" id="3.30.590.20">
    <property type="match status" value="1"/>
</dbReference>
<dbReference type="InterPro" id="IPR006336">
    <property type="entry name" value="GCS2"/>
</dbReference>
<dbReference type="NCBIfam" id="NF010040">
    <property type="entry name" value="PRK13516.1"/>
    <property type="match status" value="1"/>
</dbReference>
<name>A0A0W0YHA8_9GAMM</name>
<comment type="similarity">
    <text evidence="4">Belongs to the glutamate--cysteine ligase type 2 family. YbdK subfamily.</text>
</comment>
<protein>
    <recommendedName>
        <fullName evidence="4">Putative glutamate--cysteine ligase 2</fullName>
        <ecNumber evidence="4">6.3.2.2</ecNumber>
    </recommendedName>
    <alternativeName>
        <fullName evidence="4">Gamma-glutamylcysteine synthetase 2</fullName>
        <shortName evidence="4">GCS 2</shortName>
        <shortName evidence="4">Gamma-GCS 2</shortName>
    </alternativeName>
</protein>
<reference evidence="5 6" key="1">
    <citation type="submission" date="2015-11" db="EMBL/GenBank/DDBJ databases">
        <title>Genomic analysis of 38 Legionella species identifies large and diverse effector repertoires.</title>
        <authorList>
            <person name="Burstein D."/>
            <person name="Amaro F."/>
            <person name="Zusman T."/>
            <person name="Lifshitz Z."/>
            <person name="Cohen O."/>
            <person name="Gilbert J.A."/>
            <person name="Pupko T."/>
            <person name="Shuman H.A."/>
            <person name="Segal G."/>
        </authorList>
    </citation>
    <scope>NUCLEOTIDE SEQUENCE [LARGE SCALE GENOMIC DNA]</scope>
    <source>
        <strain evidence="5 6">Mt.St.Helens-4</strain>
    </source>
</reference>
<evidence type="ECO:0000256" key="3">
    <source>
        <dbReference type="ARBA" id="ARBA00022840"/>
    </source>
</evidence>
<gene>
    <name evidence="5" type="ORF">Lsai_1959</name>
</gene>
<comment type="caution">
    <text evidence="5">The sequence shown here is derived from an EMBL/GenBank/DDBJ whole genome shotgun (WGS) entry which is preliminary data.</text>
</comment>
<dbReference type="EC" id="6.3.2.2" evidence="4"/>
<dbReference type="HAMAP" id="MF_01609">
    <property type="entry name" value="Glu_cys_ligase_2"/>
    <property type="match status" value="1"/>
</dbReference>
<dbReference type="GO" id="GO:0004357">
    <property type="term" value="F:glutamate-cysteine ligase activity"/>
    <property type="evidence" value="ECO:0007669"/>
    <property type="project" value="UniProtKB-EC"/>
</dbReference>
<comment type="catalytic activity">
    <reaction evidence="4">
        <text>L-cysteine + L-glutamate + ATP = gamma-L-glutamyl-L-cysteine + ADP + phosphate + H(+)</text>
        <dbReference type="Rhea" id="RHEA:13285"/>
        <dbReference type="ChEBI" id="CHEBI:15378"/>
        <dbReference type="ChEBI" id="CHEBI:29985"/>
        <dbReference type="ChEBI" id="CHEBI:30616"/>
        <dbReference type="ChEBI" id="CHEBI:35235"/>
        <dbReference type="ChEBI" id="CHEBI:43474"/>
        <dbReference type="ChEBI" id="CHEBI:58173"/>
        <dbReference type="ChEBI" id="CHEBI:456216"/>
        <dbReference type="EC" id="6.3.2.2"/>
    </reaction>
</comment>
<dbReference type="eggNOG" id="COG2170">
    <property type="taxonomic scope" value="Bacteria"/>
</dbReference>
<keyword evidence="2 4" id="KW-0547">Nucleotide-binding</keyword>
<dbReference type="InterPro" id="IPR014746">
    <property type="entry name" value="Gln_synth/guanido_kin_cat_dom"/>
</dbReference>
<evidence type="ECO:0000256" key="2">
    <source>
        <dbReference type="ARBA" id="ARBA00022741"/>
    </source>
</evidence>
<dbReference type="PANTHER" id="PTHR36510">
    <property type="entry name" value="GLUTAMATE--CYSTEINE LIGASE 2-RELATED"/>
    <property type="match status" value="1"/>
</dbReference>
<dbReference type="OrthoDB" id="9769628at2"/>
<sequence>MKQLDFNKSSEVTIGVELEFQIIDPHSFSLVSRANDVLKNIQKSEHKQKIKPELTQSMIEINSSVHHGINELYQDLHQLYDYLLQIGSQLNIFFCGGGVHSFQKWATQKIFLKKKEYKDFAKRYEFLAKRATVFGQHMHIGCRNPEDALYLAHALSRYVPHFIAISASSPFYQGIDTGFVSSRSTVFKAFPFSGAMPFLKNWNEFSLYCYEMNELGITKNMNDFLWDIRIQPKFGTVEIRVCDTPLTLKKVVLLAAYLQSLSLYLLKERPIKMSQDLYFLYNYNHFQASRYGFNGHLIDGSKKRISEDILSTIKKIKKYTQRLQNDEFIKLLISVVKKKDYDAKNLRAILTHTQSFQEVVSVQCQEWAKFSEKLELMLLSCKY</sequence>
<comment type="function">
    <text evidence="4">ATP-dependent carboxylate-amine ligase which exhibits weak glutamate--cysteine ligase activity.</text>
</comment>
<dbReference type="GO" id="GO:0042398">
    <property type="term" value="P:modified amino acid biosynthetic process"/>
    <property type="evidence" value="ECO:0007669"/>
    <property type="project" value="InterPro"/>
</dbReference>
<dbReference type="InterPro" id="IPR011793">
    <property type="entry name" value="YbdK"/>
</dbReference>
<dbReference type="InterPro" id="IPR050141">
    <property type="entry name" value="GCL_type2/YbdK_subfam"/>
</dbReference>
<evidence type="ECO:0000313" key="6">
    <source>
        <dbReference type="Proteomes" id="UP000054621"/>
    </source>
</evidence>
<dbReference type="NCBIfam" id="TIGR02050">
    <property type="entry name" value="gshA_cyan_rel"/>
    <property type="match status" value="1"/>
</dbReference>
<evidence type="ECO:0000313" key="5">
    <source>
        <dbReference type="EMBL" id="KTD56242.1"/>
    </source>
</evidence>
<dbReference type="PANTHER" id="PTHR36510:SF1">
    <property type="entry name" value="GLUTAMATE--CYSTEINE LIGASE 2-RELATED"/>
    <property type="match status" value="1"/>
</dbReference>
<dbReference type="Proteomes" id="UP000054621">
    <property type="component" value="Unassembled WGS sequence"/>
</dbReference>
<keyword evidence="1 4" id="KW-0436">Ligase</keyword>